<dbReference type="AlphaFoldDB" id="A0AAV4Y990"/>
<proteinExistence type="predicted"/>
<sequence length="97" mass="10743">MEADKRWGANSYHTPAVAVNQLGVPALLIIVCEYPPDGRTFSPCKFPGPKKLSEQMQPHSGVSRSLATQRSRSLQDVSRKVSSDPETSWKKIPFDTT</sequence>
<evidence type="ECO:0000313" key="2">
    <source>
        <dbReference type="EMBL" id="GIZ03555.1"/>
    </source>
</evidence>
<evidence type="ECO:0000313" key="3">
    <source>
        <dbReference type="Proteomes" id="UP001054945"/>
    </source>
</evidence>
<keyword evidence="3" id="KW-1185">Reference proteome</keyword>
<feature type="region of interest" description="Disordered" evidence="1">
    <location>
        <begin position="45"/>
        <end position="97"/>
    </location>
</feature>
<feature type="compositionally biased region" description="Polar residues" evidence="1">
    <location>
        <begin position="54"/>
        <end position="76"/>
    </location>
</feature>
<accession>A0AAV4Y990</accession>
<dbReference type="Proteomes" id="UP001054945">
    <property type="component" value="Unassembled WGS sequence"/>
</dbReference>
<evidence type="ECO:0000256" key="1">
    <source>
        <dbReference type="SAM" id="MobiDB-lite"/>
    </source>
</evidence>
<feature type="compositionally biased region" description="Basic and acidic residues" evidence="1">
    <location>
        <begin position="77"/>
        <end position="97"/>
    </location>
</feature>
<protein>
    <submittedName>
        <fullName evidence="2">Uncharacterized protein</fullName>
    </submittedName>
</protein>
<gene>
    <name evidence="2" type="ORF">CEXT_384051</name>
</gene>
<comment type="caution">
    <text evidence="2">The sequence shown here is derived from an EMBL/GenBank/DDBJ whole genome shotgun (WGS) entry which is preliminary data.</text>
</comment>
<organism evidence="2 3">
    <name type="scientific">Caerostris extrusa</name>
    <name type="common">Bark spider</name>
    <name type="synonym">Caerostris bankana</name>
    <dbReference type="NCBI Taxonomy" id="172846"/>
    <lineage>
        <taxon>Eukaryota</taxon>
        <taxon>Metazoa</taxon>
        <taxon>Ecdysozoa</taxon>
        <taxon>Arthropoda</taxon>
        <taxon>Chelicerata</taxon>
        <taxon>Arachnida</taxon>
        <taxon>Araneae</taxon>
        <taxon>Araneomorphae</taxon>
        <taxon>Entelegynae</taxon>
        <taxon>Araneoidea</taxon>
        <taxon>Araneidae</taxon>
        <taxon>Caerostris</taxon>
    </lineage>
</organism>
<reference evidence="2 3" key="1">
    <citation type="submission" date="2021-06" db="EMBL/GenBank/DDBJ databases">
        <title>Caerostris extrusa draft genome.</title>
        <authorList>
            <person name="Kono N."/>
            <person name="Arakawa K."/>
        </authorList>
    </citation>
    <scope>NUCLEOTIDE SEQUENCE [LARGE SCALE GENOMIC DNA]</scope>
</reference>
<dbReference type="EMBL" id="BPLR01018967">
    <property type="protein sequence ID" value="GIZ03555.1"/>
    <property type="molecule type" value="Genomic_DNA"/>
</dbReference>
<name>A0AAV4Y990_CAEEX</name>